<dbReference type="AlphaFoldDB" id="A0A7X1LSJ3"/>
<organism evidence="2 3">
    <name type="scientific">Streptomyces mexicanus</name>
    <dbReference type="NCBI Taxonomy" id="178566"/>
    <lineage>
        <taxon>Bacteria</taxon>
        <taxon>Bacillati</taxon>
        <taxon>Actinomycetota</taxon>
        <taxon>Actinomycetes</taxon>
        <taxon>Kitasatosporales</taxon>
        <taxon>Streptomycetaceae</taxon>
        <taxon>Streptomyces</taxon>
    </lineage>
</organism>
<proteinExistence type="predicted"/>
<dbReference type="Proteomes" id="UP000517694">
    <property type="component" value="Unassembled WGS sequence"/>
</dbReference>
<comment type="caution">
    <text evidence="2">The sequence shown here is derived from an EMBL/GenBank/DDBJ whole genome shotgun (WGS) entry which is preliminary data.</text>
</comment>
<evidence type="ECO:0000256" key="1">
    <source>
        <dbReference type="SAM" id="MobiDB-lite"/>
    </source>
</evidence>
<sequence>MSKWDIQVESVRGVLGKTEDTAGKFEGEFTAYTNALASAAKSAGTMAPGAKPKSGTPGPVAAALQEFADKTFDDLRYLPARAAKSIAGAAQATHEYVSGDLRMAANAQHDAIPDPKLPPVKAEGDKGK</sequence>
<gene>
    <name evidence="2" type="ORF">H1R13_25895</name>
</gene>
<dbReference type="InterPro" id="IPR045436">
    <property type="entry name" value="DUF6507"/>
</dbReference>
<feature type="region of interest" description="Disordered" evidence="1">
    <location>
        <begin position="107"/>
        <end position="128"/>
    </location>
</feature>
<evidence type="ECO:0000313" key="2">
    <source>
        <dbReference type="EMBL" id="MBC2868270.1"/>
    </source>
</evidence>
<dbReference type="RefSeq" id="WP_185948021.1">
    <property type="nucleotide sequence ID" value="NZ_JACMHY010000011.1"/>
</dbReference>
<name>A0A7X1LSJ3_9ACTN</name>
<protein>
    <submittedName>
        <fullName evidence="2">Uncharacterized protein</fullName>
    </submittedName>
</protein>
<keyword evidence="3" id="KW-1185">Reference proteome</keyword>
<evidence type="ECO:0000313" key="3">
    <source>
        <dbReference type="Proteomes" id="UP000517694"/>
    </source>
</evidence>
<dbReference type="Pfam" id="PF20117">
    <property type="entry name" value="DUF6507"/>
    <property type="match status" value="1"/>
</dbReference>
<accession>A0A7X1LSJ3</accession>
<reference evidence="2 3" key="1">
    <citation type="submission" date="2020-08" db="EMBL/GenBank/DDBJ databases">
        <title>Whole-Genome Sequence of French Clinical Streptomyces mexicanus Strain Q0842.</title>
        <authorList>
            <person name="Boxberger M."/>
            <person name="La Scola B."/>
        </authorList>
    </citation>
    <scope>NUCLEOTIDE SEQUENCE [LARGE SCALE GENOMIC DNA]</scope>
    <source>
        <strain evidence="2 3">Marseille-Q0842</strain>
    </source>
</reference>
<dbReference type="EMBL" id="JACMHY010000011">
    <property type="protein sequence ID" value="MBC2868270.1"/>
    <property type="molecule type" value="Genomic_DNA"/>
</dbReference>